<dbReference type="Pfam" id="PF01887">
    <property type="entry name" value="SAM_HAT_N"/>
    <property type="match status" value="1"/>
</dbReference>
<dbReference type="AlphaFoldDB" id="M0ELZ4"/>
<dbReference type="InterPro" id="IPR023227">
    <property type="entry name" value="SAM_OH_AdoTrfase_C_sf"/>
</dbReference>
<proteinExistence type="inferred from homology"/>
<gene>
    <name evidence="6" type="ORF">C464_08320</name>
</gene>
<evidence type="ECO:0000259" key="4">
    <source>
        <dbReference type="Pfam" id="PF01887"/>
    </source>
</evidence>
<dbReference type="Gene3D" id="2.40.30.90">
    <property type="entry name" value="Bacterial fluorinating enzyme like"/>
    <property type="match status" value="1"/>
</dbReference>
<feature type="domain" description="S-adenosyl-l-methionine hydroxide adenosyltransferase N-terminal" evidence="4">
    <location>
        <begin position="2"/>
        <end position="133"/>
    </location>
</feature>
<name>M0ELZ4_9EURY</name>
<organism evidence="6 7">
    <name type="scientific">Halorubrum coriense DSM 10284</name>
    <dbReference type="NCBI Taxonomy" id="1227466"/>
    <lineage>
        <taxon>Archaea</taxon>
        <taxon>Methanobacteriati</taxon>
        <taxon>Methanobacteriota</taxon>
        <taxon>Stenosarchaea group</taxon>
        <taxon>Halobacteria</taxon>
        <taxon>Halobacteriales</taxon>
        <taxon>Haloferacaceae</taxon>
        <taxon>Halorubrum</taxon>
    </lineage>
</organism>
<keyword evidence="1" id="KW-0949">S-adenosyl-L-methionine</keyword>
<dbReference type="PANTHER" id="PTHR35092">
    <property type="entry name" value="CHLORINASE MJ1651"/>
    <property type="match status" value="1"/>
</dbReference>
<dbReference type="Gene3D" id="3.40.50.10790">
    <property type="entry name" value="S-adenosyl-l-methionine hydroxide adenosyltransferase, N-terminal"/>
    <property type="match status" value="1"/>
</dbReference>
<evidence type="ECO:0000313" key="6">
    <source>
        <dbReference type="EMBL" id="ELZ47912.1"/>
    </source>
</evidence>
<evidence type="ECO:0000256" key="1">
    <source>
        <dbReference type="ARBA" id="ARBA00022691"/>
    </source>
</evidence>
<protein>
    <submittedName>
        <fullName evidence="6">NAD operon protein</fullName>
    </submittedName>
</protein>
<dbReference type="SUPFAM" id="SSF101852">
    <property type="entry name" value="Bacterial fluorinating enzyme, C-terminal domain"/>
    <property type="match status" value="1"/>
</dbReference>
<comment type="caution">
    <text evidence="6">The sequence shown here is derived from an EMBL/GenBank/DDBJ whole genome shotgun (WGS) entry which is preliminary data.</text>
</comment>
<dbReference type="STRING" id="1227466.C464_08320"/>
<sequence length="307" mass="31746">MITLTSDFGSPYPAAMKGVIRRHTDAELVDVAHDLPRGDPRAAAFWLRFVLPEFPPAVHCAVVDPGVGTDRDALVVRAGAHVIVAPDNGLAMPPARALAADESDIEAWTVAVDDPASETFHGRDVFAPTAARVRVALDDAAGNAGDAAAGSAGDGALDADAVAAALAGLDDLSPASGPVDIRFPEPSIERDAGDGEDGGKSDDDTRRGDDPDGDVVAIDGEVLAIDRFGNVITNVPGDLVRDRDWVRVNGDLTPVAETFGAVDPGERLVTVGSHGYAECDVNDGRGDGAFDLRPGDAVRFVPDSVSL</sequence>
<dbReference type="SUPFAM" id="SSF102522">
    <property type="entry name" value="Bacterial fluorinating enzyme, N-terminal domain"/>
    <property type="match status" value="1"/>
</dbReference>
<dbReference type="InterPro" id="IPR046470">
    <property type="entry name" value="SAM_HAT_C"/>
</dbReference>
<evidence type="ECO:0000256" key="3">
    <source>
        <dbReference type="SAM" id="MobiDB-lite"/>
    </source>
</evidence>
<evidence type="ECO:0000259" key="5">
    <source>
        <dbReference type="Pfam" id="PF20257"/>
    </source>
</evidence>
<dbReference type="OrthoDB" id="372224at2157"/>
<feature type="compositionally biased region" description="Basic and acidic residues" evidence="3">
    <location>
        <begin position="187"/>
        <end position="210"/>
    </location>
</feature>
<feature type="region of interest" description="Disordered" evidence="3">
    <location>
        <begin position="175"/>
        <end position="214"/>
    </location>
</feature>
<dbReference type="InterPro" id="IPR046469">
    <property type="entry name" value="SAM_HAT_N"/>
</dbReference>
<dbReference type="InterPro" id="IPR002747">
    <property type="entry name" value="SAM_OH_AdoTrfase"/>
</dbReference>
<dbReference type="InterPro" id="IPR023228">
    <property type="entry name" value="SAM_OH_AdoTrfase_N_sf"/>
</dbReference>
<keyword evidence="7" id="KW-1185">Reference proteome</keyword>
<dbReference type="Pfam" id="PF20257">
    <property type="entry name" value="SAM_HAT_C"/>
    <property type="match status" value="1"/>
</dbReference>
<dbReference type="PATRIC" id="fig|1227466.3.peg.1674"/>
<accession>M0ELZ4</accession>
<dbReference type="EMBL" id="AOJL01000032">
    <property type="protein sequence ID" value="ELZ47912.1"/>
    <property type="molecule type" value="Genomic_DNA"/>
</dbReference>
<evidence type="ECO:0000313" key="7">
    <source>
        <dbReference type="Proteomes" id="UP000011509"/>
    </source>
</evidence>
<comment type="similarity">
    <text evidence="2">Belongs to the SAM hydrolase / SAM-dependent halogenase family.</text>
</comment>
<feature type="domain" description="S-adenosyl-l-methionine hydroxide adenosyltransferase C-terminal" evidence="5">
    <location>
        <begin position="220"/>
        <end position="299"/>
    </location>
</feature>
<dbReference type="PIRSF" id="PIRSF006779">
    <property type="entry name" value="UCP006779"/>
    <property type="match status" value="1"/>
</dbReference>
<dbReference type="RefSeq" id="WP_006113179.1">
    <property type="nucleotide sequence ID" value="NZ_AOJL01000032.1"/>
</dbReference>
<dbReference type="PANTHER" id="PTHR35092:SF1">
    <property type="entry name" value="CHLORINASE MJ1651"/>
    <property type="match status" value="1"/>
</dbReference>
<reference evidence="6 7" key="1">
    <citation type="journal article" date="2014" name="PLoS Genet.">
        <title>Phylogenetically driven sequencing of extremely halophilic archaea reveals strategies for static and dynamic osmo-response.</title>
        <authorList>
            <person name="Becker E.A."/>
            <person name="Seitzer P.M."/>
            <person name="Tritt A."/>
            <person name="Larsen D."/>
            <person name="Krusor M."/>
            <person name="Yao A.I."/>
            <person name="Wu D."/>
            <person name="Madern D."/>
            <person name="Eisen J.A."/>
            <person name="Darling A.E."/>
            <person name="Facciotti M.T."/>
        </authorList>
    </citation>
    <scope>NUCLEOTIDE SEQUENCE [LARGE SCALE GENOMIC DNA]</scope>
    <source>
        <strain evidence="6 7">DSM 10284</strain>
    </source>
</reference>
<dbReference type="Proteomes" id="UP000011509">
    <property type="component" value="Unassembled WGS sequence"/>
</dbReference>
<evidence type="ECO:0000256" key="2">
    <source>
        <dbReference type="ARBA" id="ARBA00024035"/>
    </source>
</evidence>